<dbReference type="SMART" id="SM00479">
    <property type="entry name" value="EXOIII"/>
    <property type="match status" value="1"/>
</dbReference>
<feature type="region of interest" description="Disordered" evidence="13">
    <location>
        <begin position="580"/>
        <end position="610"/>
    </location>
</feature>
<dbReference type="InterPro" id="IPR010666">
    <property type="entry name" value="Znf_GRF"/>
</dbReference>
<accession>A0A8S4B604</accession>
<dbReference type="Proteomes" id="UP000677803">
    <property type="component" value="Unassembled WGS sequence"/>
</dbReference>
<feature type="region of interest" description="Disordered" evidence="13">
    <location>
        <begin position="734"/>
        <end position="755"/>
    </location>
</feature>
<evidence type="ECO:0000256" key="7">
    <source>
        <dbReference type="ARBA" id="ARBA00022839"/>
    </source>
</evidence>
<keyword evidence="5" id="KW-0378">Hydrolase</keyword>
<dbReference type="FunFam" id="3.30.420.10:FF:000062">
    <property type="entry name" value="ERI1 exoribonuclease 2 isoform X1"/>
    <property type="match status" value="1"/>
</dbReference>
<evidence type="ECO:0000256" key="10">
    <source>
        <dbReference type="ARBA" id="ARBA00068097"/>
    </source>
</evidence>
<dbReference type="SUPFAM" id="SSF53098">
    <property type="entry name" value="Ribonuclease H-like"/>
    <property type="match status" value="1"/>
</dbReference>
<name>A0A8S4B604_9TELE</name>
<dbReference type="PROSITE" id="PS51999">
    <property type="entry name" value="ZF_GRF"/>
    <property type="match status" value="1"/>
</dbReference>
<keyword evidence="4 12" id="KW-0863">Zinc-finger</keyword>
<evidence type="ECO:0000256" key="13">
    <source>
        <dbReference type="SAM" id="MobiDB-lite"/>
    </source>
</evidence>
<organism evidence="15 16">
    <name type="scientific">Menidia menidia</name>
    <name type="common">Atlantic silverside</name>
    <dbReference type="NCBI Taxonomy" id="238744"/>
    <lineage>
        <taxon>Eukaryota</taxon>
        <taxon>Metazoa</taxon>
        <taxon>Chordata</taxon>
        <taxon>Craniata</taxon>
        <taxon>Vertebrata</taxon>
        <taxon>Euteleostomi</taxon>
        <taxon>Actinopterygii</taxon>
        <taxon>Neopterygii</taxon>
        <taxon>Teleostei</taxon>
        <taxon>Neoteleostei</taxon>
        <taxon>Acanthomorphata</taxon>
        <taxon>Ovalentaria</taxon>
        <taxon>Atherinomorphae</taxon>
        <taxon>Atheriniformes</taxon>
        <taxon>Atherinopsidae</taxon>
        <taxon>Menidiinae</taxon>
        <taxon>Menidia</taxon>
    </lineage>
</organism>
<dbReference type="OrthoDB" id="448399at2759"/>
<feature type="compositionally biased region" description="Basic and acidic residues" evidence="13">
    <location>
        <begin position="478"/>
        <end position="493"/>
    </location>
</feature>
<dbReference type="CDD" id="cd06133">
    <property type="entry name" value="ERI-1_3'hExo_like"/>
    <property type="match status" value="1"/>
</dbReference>
<dbReference type="EMBL" id="CAJRST010013335">
    <property type="protein sequence ID" value="CAG5928746.1"/>
    <property type="molecule type" value="Genomic_DNA"/>
</dbReference>
<dbReference type="InterPro" id="IPR036397">
    <property type="entry name" value="RNaseH_sf"/>
</dbReference>
<evidence type="ECO:0000259" key="14">
    <source>
        <dbReference type="PROSITE" id="PS51999"/>
    </source>
</evidence>
<evidence type="ECO:0000256" key="3">
    <source>
        <dbReference type="ARBA" id="ARBA00022723"/>
    </source>
</evidence>
<comment type="cofactor">
    <cofactor evidence="1">
        <name>Mg(2+)</name>
        <dbReference type="ChEBI" id="CHEBI:18420"/>
    </cofactor>
</comment>
<gene>
    <name evidence="15" type="ORF">MMEN_LOCUS12399</name>
</gene>
<dbReference type="Gene3D" id="3.30.420.10">
    <property type="entry name" value="Ribonuclease H-like superfamily/Ribonuclease H"/>
    <property type="match status" value="1"/>
</dbReference>
<keyword evidence="8" id="KW-0460">Magnesium</keyword>
<reference evidence="15" key="1">
    <citation type="submission" date="2021-05" db="EMBL/GenBank/DDBJ databases">
        <authorList>
            <person name="Tigano A."/>
        </authorList>
    </citation>
    <scope>NUCLEOTIDE SEQUENCE</scope>
</reference>
<evidence type="ECO:0000256" key="2">
    <source>
        <dbReference type="ARBA" id="ARBA00022722"/>
    </source>
</evidence>
<evidence type="ECO:0000256" key="11">
    <source>
        <dbReference type="ARBA" id="ARBA00083876"/>
    </source>
</evidence>
<evidence type="ECO:0000256" key="12">
    <source>
        <dbReference type="PROSITE-ProRule" id="PRU01343"/>
    </source>
</evidence>
<protein>
    <recommendedName>
        <fullName evidence="10">ERI1 exoribonuclease 2</fullName>
    </recommendedName>
    <alternativeName>
        <fullName evidence="11">Exonuclease domain-containing protein 1</fullName>
    </alternativeName>
</protein>
<keyword evidence="2" id="KW-0540">Nuclease</keyword>
<proteinExistence type="inferred from homology"/>
<feature type="region of interest" description="Disordered" evidence="13">
    <location>
        <begin position="474"/>
        <end position="493"/>
    </location>
</feature>
<evidence type="ECO:0000256" key="9">
    <source>
        <dbReference type="ARBA" id="ARBA00038042"/>
    </source>
</evidence>
<sequence length="755" mass="83037">MLHGLLQYLDLICELVTAPKAFCFLALTKTSSVPATDMSTKELAIKLGLLRQRSKSSGSKKSLVSNQLFSYLIVIDFESTCWREKNNSSQEIIEFPAVLLNTSTGEIESEFHTYVQPQEHPVLSEFCTELTGIVQEQVEAGIPLQICLSRFNRWLQNLQLRMGVAFPNRQQASSSTPAVSQKLCTFLTWSDWDLGVCLQYECKRKQLHKPDVLNSWIDLRSTYRLFYDRKPKGLSGALQDLGIQFSGREHSGLDDARNTAQLAARMMRDGCVMKITRSLERPTVMVKPPSGSNRPAKNEKEKLNIQEKENVTSISKHCPSKTTLETIQKLSYQEHTTKNGGSKGSSDMSNGQTCLSLISPTTLLSVAPLGSHSCRPVTTQAANISSTARMDAPQRNSSHVLCSTTVSCFSNLPQPDQGPGAGQEERAELLVETEERCGSYDDVLLGADDDINATGRECDPEYISDFDSGCYEWEESDDSHSPARPFPDEDGTRETVAAGRRSEWQNMTNGSSVLCKSIKTSNYTVRHAKEILQPTTSLDSDTCFAVPKPVNWNKSNHSKSGLKTSSEIQFQLKRSHVGYKTKTPSPVRLKPFAPGKTSTPNASSVRPKPIATKHSKPPFPIFSEPACQAVGASGPPHTPQNALSSLSVNASRLGLPATARGPQRITAPLCLCGRRAKRQAVSNGGPNHGRGFYCCPVRRSGHTGRVEKGCEFFKWESALRRTTSGAVRSSVSLCHPTSSSLHQRPAHRAPLRKSC</sequence>
<evidence type="ECO:0000256" key="6">
    <source>
        <dbReference type="ARBA" id="ARBA00022833"/>
    </source>
</evidence>
<keyword evidence="6" id="KW-0862">Zinc</keyword>
<evidence type="ECO:0000256" key="4">
    <source>
        <dbReference type="ARBA" id="ARBA00022771"/>
    </source>
</evidence>
<dbReference type="Pfam" id="PF00929">
    <property type="entry name" value="RNase_T"/>
    <property type="match status" value="2"/>
</dbReference>
<dbReference type="GO" id="GO:0008270">
    <property type="term" value="F:zinc ion binding"/>
    <property type="evidence" value="ECO:0007669"/>
    <property type="project" value="UniProtKB-KW"/>
</dbReference>
<dbReference type="GO" id="GO:0000175">
    <property type="term" value="F:3'-5'-RNA exonuclease activity"/>
    <property type="evidence" value="ECO:0007669"/>
    <property type="project" value="InterPro"/>
</dbReference>
<dbReference type="Pfam" id="PF06839">
    <property type="entry name" value="Zn_ribbon_GRF"/>
    <property type="match status" value="1"/>
</dbReference>
<dbReference type="InterPro" id="IPR013520">
    <property type="entry name" value="Ribonucl_H"/>
</dbReference>
<evidence type="ECO:0000313" key="16">
    <source>
        <dbReference type="Proteomes" id="UP000677803"/>
    </source>
</evidence>
<dbReference type="InterPro" id="IPR051274">
    <property type="entry name" value="3-5_Exoribonuclease"/>
</dbReference>
<dbReference type="PANTHER" id="PTHR23044:SF61">
    <property type="entry name" value="3'-5' EXORIBONUCLEASE 1-RELATED"/>
    <property type="match status" value="1"/>
</dbReference>
<keyword evidence="3" id="KW-0479">Metal-binding</keyword>
<evidence type="ECO:0000256" key="5">
    <source>
        <dbReference type="ARBA" id="ARBA00022801"/>
    </source>
</evidence>
<comment type="similarity">
    <text evidence="9">Belongs to the ERI2 family.</text>
</comment>
<feature type="domain" description="GRF-type" evidence="14">
    <location>
        <begin position="670"/>
        <end position="719"/>
    </location>
</feature>
<comment type="caution">
    <text evidence="15">The sequence shown here is derived from an EMBL/GenBank/DDBJ whole genome shotgun (WGS) entry which is preliminary data.</text>
</comment>
<evidence type="ECO:0000313" key="15">
    <source>
        <dbReference type="EMBL" id="CAG5928746.1"/>
    </source>
</evidence>
<feature type="compositionally biased region" description="Basic residues" evidence="13">
    <location>
        <begin position="744"/>
        <end position="755"/>
    </location>
</feature>
<keyword evidence="16" id="KW-1185">Reference proteome</keyword>
<keyword evidence="7" id="KW-0269">Exonuclease</keyword>
<dbReference type="AlphaFoldDB" id="A0A8S4B604"/>
<dbReference type="GO" id="GO:0003676">
    <property type="term" value="F:nucleic acid binding"/>
    <property type="evidence" value="ECO:0007669"/>
    <property type="project" value="InterPro"/>
</dbReference>
<dbReference type="PANTHER" id="PTHR23044">
    <property type="entry name" value="3'-5' EXONUCLEASE ERI1-RELATED"/>
    <property type="match status" value="1"/>
</dbReference>
<evidence type="ECO:0000256" key="8">
    <source>
        <dbReference type="ARBA" id="ARBA00022842"/>
    </source>
</evidence>
<dbReference type="InterPro" id="IPR012337">
    <property type="entry name" value="RNaseH-like_sf"/>
</dbReference>
<evidence type="ECO:0000256" key="1">
    <source>
        <dbReference type="ARBA" id="ARBA00001946"/>
    </source>
</evidence>
<dbReference type="InterPro" id="IPR047201">
    <property type="entry name" value="ERI-1_3'hExo-like"/>
</dbReference>